<feature type="disulfide bond" evidence="8">
    <location>
        <begin position="346"/>
        <end position="410"/>
    </location>
</feature>
<dbReference type="InterPro" id="IPR001507">
    <property type="entry name" value="ZP_dom"/>
</dbReference>
<dbReference type="Pfam" id="PF00530">
    <property type="entry name" value="SRCR"/>
    <property type="match status" value="8"/>
</dbReference>
<dbReference type="Gene3D" id="2.60.40.4100">
    <property type="entry name" value="Zona pellucida, ZP-C domain"/>
    <property type="match status" value="1"/>
</dbReference>
<feature type="domain" description="ZP" evidence="11">
    <location>
        <begin position="1165"/>
        <end position="1416"/>
    </location>
</feature>
<feature type="compositionally biased region" description="Low complexity" evidence="9">
    <location>
        <begin position="872"/>
        <end position="892"/>
    </location>
</feature>
<feature type="disulfide bond" evidence="8">
    <location>
        <begin position="645"/>
        <end position="655"/>
    </location>
</feature>
<evidence type="ECO:0000259" key="10">
    <source>
        <dbReference type="PROSITE" id="PS50287"/>
    </source>
</evidence>
<feature type="domain" description="SRCR" evidence="10">
    <location>
        <begin position="166"/>
        <end position="266"/>
    </location>
</feature>
<feature type="disulfide bond" evidence="8">
    <location>
        <begin position="733"/>
        <end position="794"/>
    </location>
</feature>
<dbReference type="Pfam" id="PF00100">
    <property type="entry name" value="Zona_pellucida"/>
    <property type="match status" value="1"/>
</dbReference>
<feature type="disulfide bond" evidence="8">
    <location>
        <begin position="359"/>
        <end position="420"/>
    </location>
</feature>
<evidence type="ECO:0000256" key="3">
    <source>
        <dbReference type="ARBA" id="ARBA00022525"/>
    </source>
</evidence>
<feature type="disulfide bond" evidence="8">
    <location>
        <begin position="48"/>
        <end position="112"/>
    </location>
</feature>
<dbReference type="PANTHER" id="PTHR19331:SF22">
    <property type="entry name" value="DELETED IN MALIGNANT BRAIN TUMORS 1 PROTEIN"/>
    <property type="match status" value="1"/>
</dbReference>
<dbReference type="PROSITE" id="PS50287">
    <property type="entry name" value="SRCR_2"/>
    <property type="match status" value="8"/>
</dbReference>
<feature type="domain" description="SRCR" evidence="10">
    <location>
        <begin position="433"/>
        <end position="533"/>
    </location>
</feature>
<feature type="disulfide bond" evidence="8">
    <location>
        <begin position="502"/>
        <end position="512"/>
    </location>
</feature>
<evidence type="ECO:0000313" key="13">
    <source>
        <dbReference type="Proteomes" id="UP000694392"/>
    </source>
</evidence>
<keyword evidence="13" id="KW-1185">Reference proteome</keyword>
<keyword evidence="6 8" id="KW-1015">Disulfide bond</keyword>
<dbReference type="PROSITE" id="PS00420">
    <property type="entry name" value="SRCR_1"/>
    <property type="match status" value="2"/>
</dbReference>
<dbReference type="InterPro" id="IPR055356">
    <property type="entry name" value="ZP-N"/>
</dbReference>
<evidence type="ECO:0000256" key="8">
    <source>
        <dbReference type="PROSITE-ProRule" id="PRU00196"/>
    </source>
</evidence>
<dbReference type="GO" id="GO:0016020">
    <property type="term" value="C:membrane"/>
    <property type="evidence" value="ECO:0007669"/>
    <property type="project" value="InterPro"/>
</dbReference>
<dbReference type="SUPFAM" id="SSF56487">
    <property type="entry name" value="SRCR-like"/>
    <property type="match status" value="8"/>
</dbReference>
<feature type="domain" description="SRCR" evidence="10">
    <location>
        <begin position="695"/>
        <end position="795"/>
    </location>
</feature>
<dbReference type="Proteomes" id="UP000694392">
    <property type="component" value="Unplaced"/>
</dbReference>
<evidence type="ECO:0008006" key="14">
    <source>
        <dbReference type="Google" id="ProtNLM"/>
    </source>
</evidence>
<dbReference type="FunFam" id="2.60.40.4100:FF:000005">
    <property type="entry name" value="Deleted in malignant brain tumors 1"/>
    <property type="match status" value="1"/>
</dbReference>
<feature type="disulfide bond" evidence="8">
    <location>
        <begin position="1001"/>
        <end position="1065"/>
    </location>
</feature>
<feature type="domain" description="SRCR" evidence="10">
    <location>
        <begin position="576"/>
        <end position="676"/>
    </location>
</feature>
<feature type="disulfide bond" evidence="8">
    <location>
        <begin position="614"/>
        <end position="675"/>
    </location>
</feature>
<keyword evidence="7" id="KW-0325">Glycoprotein</keyword>
<dbReference type="PROSITE" id="PS51034">
    <property type="entry name" value="ZP_2"/>
    <property type="match status" value="1"/>
</dbReference>
<evidence type="ECO:0000256" key="5">
    <source>
        <dbReference type="ARBA" id="ARBA00022737"/>
    </source>
</evidence>
<feature type="disulfide bond" evidence="8">
    <location>
        <begin position="720"/>
        <end position="784"/>
    </location>
</feature>
<protein>
    <recommendedName>
        <fullName evidence="14">Hensin</fullName>
    </recommendedName>
</protein>
<feature type="disulfide bond" evidence="8">
    <location>
        <begin position="471"/>
        <end position="532"/>
    </location>
</feature>
<evidence type="ECO:0000259" key="11">
    <source>
        <dbReference type="PROSITE" id="PS51034"/>
    </source>
</evidence>
<sequence length="1469" mass="160449">QHCQDPPFSICLLCPNSPPHVPLRLVNGSNRCQGRVEVYYQGSWGTVCDDLWDISDAQVVCRQLECGQALSAPGNANFNQGSGNIHLDDVQCSGNESSLWQCSHSAWGSHNCGHQEDASVICSGIFIETNHDAVIHFLPFVPSSQMSHPMTKLPDSHIWELLYVLLRLVNGSNRCQGRVEVYYQGSWGTVCDDLWDISDAQVVCRQLECGQALSAPGNANFNQGSGNIHLDDVQCSGNESSLWQCSHSAWGSHNCGHQEDASVICSGILQFLHKNHVVCRQFGCKQALSAPENANFSQGPSTILLNNVQCGGNESSLCVIRSSIGTSVGRYGRIEIYYKGNWGTICDDSWDINDAQVVCQQLGCGRALSAPGSAHFGQGSGHILLDDMGCRGNESHLWQCSHRGWASHNCSPSEDAGVICNRKFNSDPTYFLLQLVNGMGRCEGRVEVYFDGIWGTICDDEWDTKDADVVCRQLVCGAAVLAQGAAHFGQGSGAILLDNVGCTGNETNLGKCFHAGLFNHNCVHSEDASVICSGNFVVFPTDSHTAPSSIVGFNPSSKGVANKPPSMTPTKDFLPVRLVDGMGSCDGRVEVYFDGNWGTICDDDWDMNDAAVVCRQLGCGAAISAPRVAHFGQGSGKIILDNVGCTGSETNLWQCRHTGLLNHNCGHAEDAGVICSATFAPETFFPGERTNFLPVRLVDGMGSCEGRVEVYFDGNWGTICDDDWDTNDADVVCRQLGCGAAISAPGVSHFGQGSGKIILDNVGCTGSETNLWQCRHTGLLNHNCGHAEDASVICSGNLGVSGLVLRSTDLHRLTLRGPLAPYQNHRLRSPPGSPHNATTDVPGGSRWRNWEGPGPRGATCGHTVPPPPRTPLPALRGDGRAAGPLRLPRRAGSTPAQPTDMPGDPGCGPGILQRTSSSPPAYPGQSSSGPTSGGLETDLVSLWPRWAIGGPRCVYYHTVDDITYILLTEHFPDLTLRVVNGGDRCSGRVEIYYNGSWATVCDDDWDIKDANVVCSQIGCGQPISAPIRGHFGEGSGNILLDDVQCRGDESYLWQCSHRGFFIHNCGHSEDASVICSGILRFQFGWELGHWRGMHYTCGGQRHWSHEPCHTFLPHLNQIPTMAVTWQHAMGDSTHCSNHSLGSFTSSGVRLLHDASLDFFQRPTLSCLSEYMRAVISREYLRSKGYFTWDVSLNDQSCRPLVTGYHVIFHIPLDGCGTRKEESNGTINYSNTVRLLESPSSPGDVITREKNLLHLHFTCQMDPNTMVEITHIINESDSTELDIVQDGQFFVNFSFYDSPSFSHRVDNLPYYVAINQDIFLQATLYSSDSNLVLFTDTCVASPDSRDFTTVKYDLIRKGCVKDNTYVGYYSENRKVAQFKFKAFEFLNRHSTVYLQCKMIVCEASNYSSRCYQGCMSRNKRETSSETSGKEHVNIIGPIKLKKPQGESQIIFVITMALFTWGSPTHEHPDS</sequence>
<feature type="compositionally biased region" description="Low complexity" evidence="9">
    <location>
        <begin position="923"/>
        <end position="933"/>
    </location>
</feature>
<organism evidence="12 13">
    <name type="scientific">Sphenodon punctatus</name>
    <name type="common">Tuatara</name>
    <name type="synonym">Hatteria punctata</name>
    <dbReference type="NCBI Taxonomy" id="8508"/>
    <lineage>
        <taxon>Eukaryota</taxon>
        <taxon>Metazoa</taxon>
        <taxon>Chordata</taxon>
        <taxon>Craniata</taxon>
        <taxon>Vertebrata</taxon>
        <taxon>Euteleostomi</taxon>
        <taxon>Lepidosauria</taxon>
        <taxon>Sphenodontia</taxon>
        <taxon>Sphenodontidae</taxon>
        <taxon>Sphenodon</taxon>
    </lineage>
</organism>
<evidence type="ECO:0000256" key="4">
    <source>
        <dbReference type="ARBA" id="ARBA00022729"/>
    </source>
</evidence>
<feature type="disulfide bond" evidence="8">
    <location>
        <begin position="601"/>
        <end position="665"/>
    </location>
</feature>
<proteinExistence type="predicted"/>
<dbReference type="InterPro" id="IPR055355">
    <property type="entry name" value="ZP-C"/>
</dbReference>
<feature type="domain" description="SRCR" evidence="10">
    <location>
        <begin position="320"/>
        <end position="421"/>
    </location>
</feature>
<keyword evidence="4" id="KW-0732">Signal</keyword>
<dbReference type="FunFam" id="3.10.250.10:FF:000003">
    <property type="entry name" value="Deleted in malignant brain tumors 1"/>
    <property type="match status" value="6"/>
</dbReference>
<accession>A0A8D0HIN1</accession>
<evidence type="ECO:0000313" key="12">
    <source>
        <dbReference type="Ensembl" id="ENSSPUP00000021029.1"/>
    </source>
</evidence>
<keyword evidence="5" id="KW-0677">Repeat</keyword>
<dbReference type="InterPro" id="IPR042235">
    <property type="entry name" value="ZP-C_dom"/>
</dbReference>
<feature type="disulfide bond" evidence="8">
    <location>
        <begin position="1045"/>
        <end position="1055"/>
    </location>
</feature>
<comment type="caution">
    <text evidence="8">Lacks conserved residue(s) required for the propagation of feature annotation.</text>
</comment>
<feature type="disulfide bond" evidence="8">
    <location>
        <begin position="92"/>
        <end position="102"/>
    </location>
</feature>
<dbReference type="PANTHER" id="PTHR19331">
    <property type="entry name" value="SCAVENGER RECEPTOR DOMAIN-CONTAINING"/>
    <property type="match status" value="1"/>
</dbReference>
<keyword evidence="2" id="KW-0217">Developmental protein</keyword>
<evidence type="ECO:0000256" key="2">
    <source>
        <dbReference type="ARBA" id="ARBA00022473"/>
    </source>
</evidence>
<feature type="domain" description="SRCR" evidence="10">
    <location>
        <begin position="264"/>
        <end position="317"/>
    </location>
</feature>
<feature type="domain" description="SRCR" evidence="10">
    <location>
        <begin position="23"/>
        <end position="123"/>
    </location>
</feature>
<name>A0A8D0HIN1_SPHPU</name>
<evidence type="ECO:0000256" key="6">
    <source>
        <dbReference type="ARBA" id="ARBA00023157"/>
    </source>
</evidence>
<dbReference type="PRINTS" id="PR00023">
    <property type="entry name" value="ZPELLUCIDA"/>
</dbReference>
<feature type="disulfide bond" evidence="8">
    <location>
        <begin position="390"/>
        <end position="400"/>
    </location>
</feature>
<dbReference type="InterPro" id="IPR048290">
    <property type="entry name" value="ZP_chr"/>
</dbReference>
<feature type="domain" description="SRCR" evidence="10">
    <location>
        <begin position="976"/>
        <end position="1076"/>
    </location>
</feature>
<reference evidence="12" key="1">
    <citation type="submission" date="2025-08" db="UniProtKB">
        <authorList>
            <consortium name="Ensembl"/>
        </authorList>
    </citation>
    <scope>IDENTIFICATION</scope>
</reference>
<feature type="disulfide bond" evidence="8">
    <location>
        <begin position="1014"/>
        <end position="1075"/>
    </location>
</feature>
<dbReference type="Gene3D" id="3.10.250.10">
    <property type="entry name" value="SRCR-like domain"/>
    <property type="match status" value="8"/>
</dbReference>
<evidence type="ECO:0000256" key="1">
    <source>
        <dbReference type="ARBA" id="ARBA00004613"/>
    </source>
</evidence>
<dbReference type="GeneTree" id="ENSGT00950000183145"/>
<feature type="disulfide bond" evidence="8">
    <location>
        <begin position="191"/>
        <end position="255"/>
    </location>
</feature>
<dbReference type="PRINTS" id="PR00258">
    <property type="entry name" value="SPERACTRCPTR"/>
</dbReference>
<dbReference type="InterPro" id="IPR036772">
    <property type="entry name" value="SRCR-like_dom_sf"/>
</dbReference>
<feature type="disulfide bond" evidence="8">
    <location>
        <begin position="235"/>
        <end position="245"/>
    </location>
</feature>
<feature type="disulfide bond" evidence="8">
    <location>
        <begin position="61"/>
        <end position="122"/>
    </location>
</feature>
<dbReference type="Ensembl" id="ENSSPUT00000022426.1">
    <property type="protein sequence ID" value="ENSSPUP00000021029.1"/>
    <property type="gene ID" value="ENSSPUG00000016067.1"/>
</dbReference>
<comment type="subcellular location">
    <subcellularLocation>
        <location evidence="1">Secreted</location>
    </subcellularLocation>
</comment>
<dbReference type="FunFam" id="3.10.250.10:FF:000006">
    <property type="entry name" value="neurotrypsin isoform X2"/>
    <property type="match status" value="1"/>
</dbReference>
<feature type="region of interest" description="Disordered" evidence="9">
    <location>
        <begin position="821"/>
        <end position="933"/>
    </location>
</feature>
<reference evidence="12" key="2">
    <citation type="submission" date="2025-09" db="UniProtKB">
        <authorList>
            <consortium name="Ensembl"/>
        </authorList>
    </citation>
    <scope>IDENTIFICATION</scope>
</reference>
<evidence type="ECO:0000256" key="9">
    <source>
        <dbReference type="SAM" id="MobiDB-lite"/>
    </source>
</evidence>
<keyword evidence="3" id="KW-0964">Secreted</keyword>
<evidence type="ECO:0000256" key="7">
    <source>
        <dbReference type="ARBA" id="ARBA00023180"/>
    </source>
</evidence>
<feature type="disulfide bond" evidence="8">
    <location>
        <begin position="204"/>
        <end position="265"/>
    </location>
</feature>
<dbReference type="SMART" id="SM00241">
    <property type="entry name" value="ZP"/>
    <property type="match status" value="1"/>
</dbReference>
<dbReference type="Gene3D" id="2.60.40.3210">
    <property type="entry name" value="Zona pellucida, ZP-N domain"/>
    <property type="match status" value="1"/>
</dbReference>
<dbReference type="InterPro" id="IPR001190">
    <property type="entry name" value="SRCR"/>
</dbReference>
<feature type="disulfide bond" evidence="8">
    <location>
        <begin position="764"/>
        <end position="774"/>
    </location>
</feature>
<feature type="disulfide bond" evidence="8">
    <location>
        <begin position="458"/>
        <end position="522"/>
    </location>
</feature>
<dbReference type="Pfam" id="PF23344">
    <property type="entry name" value="ZP-N"/>
    <property type="match status" value="1"/>
</dbReference>
<dbReference type="SMART" id="SM00202">
    <property type="entry name" value="SR"/>
    <property type="match status" value="7"/>
</dbReference>